<sequence>MTILVRNQAICMFYNEKYTKENAVKLMKKRDAMDVDIYHLDDPEEPYIVWRTKTSMNPFRYHTYNEETVTITKINKTQSAVDISSTTNAQVVKFMNMIFLVHNPTNEELYNHQCVTQKEMLSMFGNIQTFLTRKVLCRS</sequence>
<dbReference type="Proteomes" id="UP000242381">
    <property type="component" value="Unassembled WGS sequence"/>
</dbReference>
<evidence type="ECO:0000313" key="2">
    <source>
        <dbReference type="Proteomes" id="UP000242381"/>
    </source>
</evidence>
<dbReference type="EMBL" id="KV921347">
    <property type="protein sequence ID" value="ORE17751.1"/>
    <property type="molecule type" value="Genomic_DNA"/>
</dbReference>
<organism evidence="1 2">
    <name type="scientific">Rhizopus microsporus</name>
    <dbReference type="NCBI Taxonomy" id="58291"/>
    <lineage>
        <taxon>Eukaryota</taxon>
        <taxon>Fungi</taxon>
        <taxon>Fungi incertae sedis</taxon>
        <taxon>Mucoromycota</taxon>
        <taxon>Mucoromycotina</taxon>
        <taxon>Mucoromycetes</taxon>
        <taxon>Mucorales</taxon>
        <taxon>Mucorineae</taxon>
        <taxon>Rhizopodaceae</taxon>
        <taxon>Rhizopus</taxon>
    </lineage>
</organism>
<accession>A0A1X0S0R3</accession>
<name>A0A1X0S0R3_RHIZD</name>
<proteinExistence type="predicted"/>
<evidence type="ECO:0000313" key="1">
    <source>
        <dbReference type="EMBL" id="ORE17751.1"/>
    </source>
</evidence>
<reference evidence="1 2" key="1">
    <citation type="journal article" date="2016" name="Proc. Natl. Acad. Sci. U.S.A.">
        <title>Lipid metabolic changes in an early divergent fungus govern the establishment of a mutualistic symbiosis with endobacteria.</title>
        <authorList>
            <person name="Lastovetsky O.A."/>
            <person name="Gaspar M.L."/>
            <person name="Mondo S.J."/>
            <person name="LaButti K.M."/>
            <person name="Sandor L."/>
            <person name="Grigoriev I.V."/>
            <person name="Henry S.A."/>
            <person name="Pawlowska T.E."/>
        </authorList>
    </citation>
    <scope>NUCLEOTIDE SEQUENCE [LARGE SCALE GENOMIC DNA]</scope>
    <source>
        <strain evidence="1 2">ATCC 11559</strain>
    </source>
</reference>
<protein>
    <submittedName>
        <fullName evidence="1">Uncharacterized protein</fullName>
    </submittedName>
</protein>
<gene>
    <name evidence="1" type="ORF">BCV71DRAFT_286605</name>
</gene>
<dbReference type="AlphaFoldDB" id="A0A1X0S0R3"/>